<dbReference type="GO" id="GO:0005737">
    <property type="term" value="C:cytoplasm"/>
    <property type="evidence" value="ECO:0007669"/>
    <property type="project" value="UniProtKB-SubCell"/>
</dbReference>
<evidence type="ECO:0000256" key="4">
    <source>
        <dbReference type="ARBA" id="ARBA00022670"/>
    </source>
</evidence>
<comment type="function">
    <text evidence="7">Degrades oligopeptides.</text>
</comment>
<dbReference type="Proteomes" id="UP000194420">
    <property type="component" value="Unassembled WGS sequence"/>
</dbReference>
<comment type="similarity">
    <text evidence="2 7">Belongs to the peptidase S41B family.</text>
</comment>
<dbReference type="InterPro" id="IPR005151">
    <property type="entry name" value="Tail-specific_protease"/>
</dbReference>
<sequence>MLRFVSAAALAISLASAATTAAAQEETLLLRSPDLSATNLVFAYAGDIWIANRDGTAPRRLTSHPADARNPLFSADGSMITYSANHDGNYDVFVVPAAGGQPARLTWHPGDDDVVGFSPDGRHVYFTSARERRHGRAGQLYRVALSGGLPEKVSEARTFAGAWSEDGETYANVPVRPAYNGLAGGSAGWRGYRGGAAPSIQLIDFDADTVSEIPGDRTTEWDPHWIDGTLYVISDRDDARLNVFRHDGGGALTRLTDETEFDVRAIGGEGGTLVYEAGGRIHSFDLASGTKTTLSIRLPADLPARQPQWHDVSGQIESVSISPTGQRVSVTARGEVFTVPIDQGSIRNITATPGDRDYSGIWSDKGTQLAYVEDNGTQQMLVIEDQTGIGDRRRFPLGEHFNSLVDWHGNHVLFTDNKLRLRAIDISSGQLWTIATAARRGIGGVDISPQGRWVAFTLTQPNYNSALFLYDLQQRSLHEVTGAWADIGSPTFSRDGALLFFTASTNAGPTQMGLDMSTQQQPYRAGIYAAILAADGENPLAPQLGDEKPDADDKDGEDGKEEKKKATVIVDPAGISDRIISLPVNEEFYSDLATAEDGSIYYVSLVQPGGATQAPDNSAQSGAVLGRFDFKERTASELATGVTSLEIDRAGKTLLVGKHDNSYATAKAGEKIELENLSLSDLRMLIDPAVEWAQIFNDVWRFEKAYFYDPNMHGLDWDAVRDRYVRFLPHVGRREDLNALMVEMIAELHVGHNRVGGGDVYDNSSARPGLLGADLEVANGRYRIARIFDGVRWNPFLDAPLAEPGVNAREGEYILAINGQELTGGDNIFRHLSGSKGRQITLTLGSSPTGTDSREVVVEPTASEYDLRLWDWIETNRARVDEATNGRVAYVYMPDTAGGGFTSFNRMFFAQAGRDALIMDDRSNNGGQAANYVIELLNRPLLAGWRDREGLPWTTPGAVMTGPKAMLIDQDAGSGGDFMPYAFRYTGLGPLIGTRTWGGLIGISANPGLVDGGGVVVPFFRFYTPEGEYRIENEGVAPDYRVELDQMALDQGRDTQLEAAISYIMEQIGNTPPRNADNAPPPPTRLGQ</sequence>
<dbReference type="InterPro" id="IPR036034">
    <property type="entry name" value="PDZ_sf"/>
</dbReference>
<dbReference type="PANTHER" id="PTHR43253:SF1">
    <property type="entry name" value="TRICORN PROTEASE HOMOLOG 2-RELATED"/>
    <property type="match status" value="1"/>
</dbReference>
<proteinExistence type="inferred from homology"/>
<gene>
    <name evidence="12" type="ORF">SAMN06297468_2944</name>
</gene>
<evidence type="ECO:0000256" key="8">
    <source>
        <dbReference type="PIRSR" id="PIRSR036421-1"/>
    </source>
</evidence>
<dbReference type="SMART" id="SM00245">
    <property type="entry name" value="TSPc"/>
    <property type="match status" value="1"/>
</dbReference>
<evidence type="ECO:0000256" key="1">
    <source>
        <dbReference type="ARBA" id="ARBA00004496"/>
    </source>
</evidence>
<dbReference type="PANTHER" id="PTHR43253">
    <property type="entry name" value="TRICORN PROTEASE HOMOLOG 2-RELATED"/>
    <property type="match status" value="1"/>
</dbReference>
<organism evidence="12 13">
    <name type="scientific">Altererythrobacter xiamenensis</name>
    <dbReference type="NCBI Taxonomy" id="1316679"/>
    <lineage>
        <taxon>Bacteria</taxon>
        <taxon>Pseudomonadati</taxon>
        <taxon>Pseudomonadota</taxon>
        <taxon>Alphaproteobacteria</taxon>
        <taxon>Sphingomonadales</taxon>
        <taxon>Erythrobacteraceae</taxon>
        <taxon>Altererythrobacter</taxon>
    </lineage>
</organism>
<feature type="domain" description="Tail specific protease" evidence="11">
    <location>
        <begin position="859"/>
        <end position="1043"/>
    </location>
</feature>
<keyword evidence="5 7" id="KW-0378">Hydrolase</keyword>
<feature type="active site" description="Nucleophile" evidence="8">
    <location>
        <position position="974"/>
    </location>
</feature>
<accession>A0A1Y6FIK9</accession>
<evidence type="ECO:0000313" key="12">
    <source>
        <dbReference type="EMBL" id="SMQ74774.1"/>
    </source>
</evidence>
<dbReference type="Gene3D" id="2.130.10.10">
    <property type="entry name" value="YVTN repeat-like/Quinoprotein amine dehydrogenase"/>
    <property type="match status" value="1"/>
</dbReference>
<evidence type="ECO:0000259" key="11">
    <source>
        <dbReference type="SMART" id="SM00245"/>
    </source>
</evidence>
<keyword evidence="3 7" id="KW-0963">Cytoplasm</keyword>
<dbReference type="Pfam" id="PF26550">
    <property type="entry name" value="Tricorn_2nd"/>
    <property type="match status" value="1"/>
</dbReference>
<comment type="subcellular location">
    <subcellularLocation>
        <location evidence="1 7">Cytoplasm</location>
    </subcellularLocation>
</comment>
<evidence type="ECO:0000256" key="5">
    <source>
        <dbReference type="ARBA" id="ARBA00022801"/>
    </source>
</evidence>
<dbReference type="PIRSF" id="PIRSF036421">
    <property type="entry name" value="Tricorn_protease"/>
    <property type="match status" value="1"/>
</dbReference>
<keyword evidence="13" id="KW-1185">Reference proteome</keyword>
<keyword evidence="4 7" id="KW-0645">Protease</keyword>
<evidence type="ECO:0000256" key="10">
    <source>
        <dbReference type="SAM" id="SignalP"/>
    </source>
</evidence>
<dbReference type="InterPro" id="IPR028204">
    <property type="entry name" value="Tricorn_C1"/>
</dbReference>
<reference evidence="13" key="1">
    <citation type="submission" date="2017-04" db="EMBL/GenBank/DDBJ databases">
        <authorList>
            <person name="Varghese N."/>
            <person name="Submissions S."/>
        </authorList>
    </citation>
    <scope>NUCLEOTIDE SEQUENCE [LARGE SCALE GENOMIC DNA]</scope>
</reference>
<keyword evidence="6 7" id="KW-0720">Serine protease</keyword>
<feature type="compositionally biased region" description="Acidic residues" evidence="9">
    <location>
        <begin position="549"/>
        <end position="559"/>
    </location>
</feature>
<protein>
    <recommendedName>
        <fullName evidence="7">Tricorn protease homolog</fullName>
        <ecNumber evidence="7">3.4.21.-</ecNumber>
    </recommendedName>
</protein>
<dbReference type="Gene3D" id="3.30.750.44">
    <property type="match status" value="1"/>
</dbReference>
<dbReference type="GO" id="GO:0006508">
    <property type="term" value="P:proteolysis"/>
    <property type="evidence" value="ECO:0007669"/>
    <property type="project" value="UniProtKB-UniRule"/>
</dbReference>
<feature type="signal peptide" evidence="10">
    <location>
        <begin position="1"/>
        <end position="17"/>
    </location>
</feature>
<dbReference type="SUPFAM" id="SSF82171">
    <property type="entry name" value="DPP6 N-terminal domain-like"/>
    <property type="match status" value="1"/>
</dbReference>
<dbReference type="SUPFAM" id="SSF69304">
    <property type="entry name" value="Tricorn protease N-terminal domain"/>
    <property type="match status" value="1"/>
</dbReference>
<dbReference type="Gene3D" id="2.30.42.10">
    <property type="match status" value="1"/>
</dbReference>
<dbReference type="InterPro" id="IPR015943">
    <property type="entry name" value="WD40/YVTN_repeat-like_dom_sf"/>
</dbReference>
<keyword evidence="10" id="KW-0732">Signal</keyword>
<dbReference type="Gene3D" id="3.90.226.10">
    <property type="entry name" value="2-enoyl-CoA Hydratase, Chain A, domain 1"/>
    <property type="match status" value="1"/>
</dbReference>
<feature type="region of interest" description="Disordered" evidence="9">
    <location>
        <begin position="539"/>
        <end position="565"/>
    </location>
</feature>
<name>A0A1Y6FIK9_9SPHN</name>
<feature type="region of interest" description="Disordered" evidence="9">
    <location>
        <begin position="1068"/>
        <end position="1088"/>
    </location>
</feature>
<evidence type="ECO:0000313" key="13">
    <source>
        <dbReference type="Proteomes" id="UP000194420"/>
    </source>
</evidence>
<dbReference type="InterPro" id="IPR029045">
    <property type="entry name" value="ClpP/crotonase-like_dom_sf"/>
</dbReference>
<dbReference type="GO" id="GO:0008236">
    <property type="term" value="F:serine-type peptidase activity"/>
    <property type="evidence" value="ECO:0007669"/>
    <property type="project" value="UniProtKB-UniRule"/>
</dbReference>
<dbReference type="CDD" id="cd07562">
    <property type="entry name" value="Peptidase_S41_TRI"/>
    <property type="match status" value="1"/>
</dbReference>
<dbReference type="SUPFAM" id="SSF52096">
    <property type="entry name" value="ClpP/crotonase"/>
    <property type="match status" value="1"/>
</dbReference>
<dbReference type="Pfam" id="PF14685">
    <property type="entry name" value="PDZ_Tricorn"/>
    <property type="match status" value="1"/>
</dbReference>
<evidence type="ECO:0000256" key="9">
    <source>
        <dbReference type="SAM" id="MobiDB-lite"/>
    </source>
</evidence>
<dbReference type="Pfam" id="PF14684">
    <property type="entry name" value="Tricorn_C1"/>
    <property type="match status" value="1"/>
</dbReference>
<dbReference type="Gene3D" id="2.120.10.60">
    <property type="entry name" value="Tricorn protease N-terminal domain"/>
    <property type="match status" value="1"/>
</dbReference>
<evidence type="ECO:0000256" key="3">
    <source>
        <dbReference type="ARBA" id="ARBA00022490"/>
    </source>
</evidence>
<evidence type="ECO:0000256" key="6">
    <source>
        <dbReference type="ARBA" id="ARBA00022825"/>
    </source>
</evidence>
<feature type="active site" description="Charge relay system" evidence="8">
    <location>
        <position position="1032"/>
    </location>
</feature>
<feature type="chain" id="PRO_5013323267" description="Tricorn protease homolog" evidence="10">
    <location>
        <begin position="18"/>
        <end position="1088"/>
    </location>
</feature>
<evidence type="ECO:0000256" key="7">
    <source>
        <dbReference type="PIRNR" id="PIRNR036421"/>
    </source>
</evidence>
<dbReference type="InterPro" id="IPR012393">
    <property type="entry name" value="Tricorn_protease"/>
</dbReference>
<evidence type="ECO:0000256" key="2">
    <source>
        <dbReference type="ARBA" id="ARBA00008524"/>
    </source>
</evidence>
<dbReference type="InterPro" id="IPR029414">
    <property type="entry name" value="Tricorn_PDZ"/>
</dbReference>
<feature type="compositionally biased region" description="Pro residues" evidence="9">
    <location>
        <begin position="1079"/>
        <end position="1088"/>
    </location>
</feature>
<feature type="active site" description="Charge relay system" evidence="8">
    <location>
        <position position="752"/>
    </location>
</feature>
<dbReference type="SUPFAM" id="SSF50156">
    <property type="entry name" value="PDZ domain-like"/>
    <property type="match status" value="1"/>
</dbReference>
<dbReference type="EC" id="3.4.21.-" evidence="7"/>
<dbReference type="Pfam" id="PF26549">
    <property type="entry name" value="Tricorn_N"/>
    <property type="match status" value="1"/>
</dbReference>
<dbReference type="Pfam" id="PF03572">
    <property type="entry name" value="Peptidase_S41"/>
    <property type="match status" value="1"/>
</dbReference>
<dbReference type="EMBL" id="FXWG01000003">
    <property type="protein sequence ID" value="SMQ74774.1"/>
    <property type="molecule type" value="Genomic_DNA"/>
</dbReference>
<dbReference type="AlphaFoldDB" id="A0A1Y6FIK9"/>